<protein>
    <recommendedName>
        <fullName evidence="3">PHP domain-containing protein</fullName>
    </recommendedName>
</protein>
<dbReference type="Pfam" id="PF13263">
    <property type="entry name" value="PHP_C"/>
    <property type="match status" value="1"/>
</dbReference>
<accession>A0A7Y8D2L9</accession>
<evidence type="ECO:0000313" key="2">
    <source>
        <dbReference type="Proteomes" id="UP000542695"/>
    </source>
</evidence>
<sequence>MKRTILDAHVHLLMWKQQAEPDWNSVSQTLKVANFNELDAICITEHIEADAYEKLMLGLFCSNRLGGSTQGDGSVICNGVLVLPGAELHLANNMNIGVHADLETLLSLDRRASAYTLDTLHGLLEKRGRPFKLVAHHIFWPGKTCSDLEALKRCINAIEVPAKDLTNIHKYLTLASTLNLDTTGGSDSHSFISIGACKTLINEDNTHSPLTLKKWLHSHHTTHEPDRDSLRLTALARIHRQTDTERREP</sequence>
<dbReference type="EMBL" id="JACARV010000059">
    <property type="protein sequence ID" value="NWC82475.1"/>
    <property type="molecule type" value="Genomic_DNA"/>
</dbReference>
<dbReference type="Proteomes" id="UP000542695">
    <property type="component" value="Unassembled WGS sequence"/>
</dbReference>
<reference evidence="1 2" key="1">
    <citation type="submission" date="2020-04" db="EMBL/GenBank/DDBJ databases">
        <title>Molecular characterization of pseudomonads from Agaricus bisporus reveal novel blotch 2 pathogens in Western Europe.</title>
        <authorList>
            <person name="Taparia T."/>
            <person name="Krijger M."/>
            <person name="Haynes E."/>
            <person name="Elpinstone J.G."/>
            <person name="Noble R."/>
            <person name="Van Der Wolf J."/>
        </authorList>
    </citation>
    <scope>NUCLEOTIDE SEQUENCE [LARGE SCALE GENOMIC DNA]</scope>
    <source>
        <strain evidence="1 2">P7765</strain>
    </source>
</reference>
<evidence type="ECO:0000313" key="1">
    <source>
        <dbReference type="EMBL" id="NWC82475.1"/>
    </source>
</evidence>
<dbReference type="SUPFAM" id="SSF89550">
    <property type="entry name" value="PHP domain-like"/>
    <property type="match status" value="1"/>
</dbReference>
<dbReference type="Gene3D" id="3.20.20.140">
    <property type="entry name" value="Metal-dependent hydrolases"/>
    <property type="match status" value="1"/>
</dbReference>
<comment type="caution">
    <text evidence="1">The sequence shown here is derived from an EMBL/GenBank/DDBJ whole genome shotgun (WGS) entry which is preliminary data.</text>
</comment>
<dbReference type="RefSeq" id="WP_125924462.1">
    <property type="nucleotide sequence ID" value="NZ_JABTYF010000004.1"/>
</dbReference>
<proteinExistence type="predicted"/>
<name>A0A7Y8D2L9_PSEPU</name>
<dbReference type="InterPro" id="IPR016195">
    <property type="entry name" value="Pol/histidinol_Pase-like"/>
</dbReference>
<organism evidence="1 2">
    <name type="scientific">Pseudomonas putida</name>
    <name type="common">Arthrobacter siderocapsulatus</name>
    <dbReference type="NCBI Taxonomy" id="303"/>
    <lineage>
        <taxon>Bacteria</taxon>
        <taxon>Pseudomonadati</taxon>
        <taxon>Pseudomonadota</taxon>
        <taxon>Gammaproteobacteria</taxon>
        <taxon>Pseudomonadales</taxon>
        <taxon>Pseudomonadaceae</taxon>
        <taxon>Pseudomonas</taxon>
    </lineage>
</organism>
<evidence type="ECO:0008006" key="3">
    <source>
        <dbReference type="Google" id="ProtNLM"/>
    </source>
</evidence>
<gene>
    <name evidence="1" type="ORF">HX798_19620</name>
</gene>
<dbReference type="AlphaFoldDB" id="A0A7Y8D2L9"/>